<dbReference type="InterPro" id="IPR036515">
    <property type="entry name" value="Transposase_17_sf"/>
</dbReference>
<accession>A0A364Y2D6</accession>
<evidence type="ECO:0000313" key="3">
    <source>
        <dbReference type="Proteomes" id="UP000251889"/>
    </source>
</evidence>
<dbReference type="AlphaFoldDB" id="A0A364Y2D6"/>
<reference evidence="2 3" key="1">
    <citation type="submission" date="2018-06" db="EMBL/GenBank/DDBJ databases">
        <title>Chryseolinea flavus sp. nov., a member of the phylum Bacteroidetes isolated from soil.</title>
        <authorList>
            <person name="Li Y."/>
            <person name="Wang J."/>
        </authorList>
    </citation>
    <scope>NUCLEOTIDE SEQUENCE [LARGE SCALE GENOMIC DNA]</scope>
    <source>
        <strain evidence="2 3">SDU1-6</strain>
    </source>
</reference>
<dbReference type="InterPro" id="IPR002686">
    <property type="entry name" value="Transposase_17"/>
</dbReference>
<keyword evidence="3" id="KW-1185">Reference proteome</keyword>
<dbReference type="OrthoDB" id="9788881at2"/>
<dbReference type="SUPFAM" id="SSF143422">
    <property type="entry name" value="Transposase IS200-like"/>
    <property type="match status" value="1"/>
</dbReference>
<name>A0A364Y2D6_9BACT</name>
<dbReference type="GO" id="GO:0004803">
    <property type="term" value="F:transposase activity"/>
    <property type="evidence" value="ECO:0007669"/>
    <property type="project" value="InterPro"/>
</dbReference>
<comment type="caution">
    <text evidence="2">The sequence shown here is derived from an EMBL/GenBank/DDBJ whole genome shotgun (WGS) entry which is preliminary data.</text>
</comment>
<dbReference type="Pfam" id="PF01797">
    <property type="entry name" value="Y1_Tnp"/>
    <property type="match status" value="1"/>
</dbReference>
<protein>
    <recommendedName>
        <fullName evidence="1">Transposase IS200-like domain-containing protein</fullName>
    </recommendedName>
</protein>
<evidence type="ECO:0000313" key="2">
    <source>
        <dbReference type="EMBL" id="RAW00443.1"/>
    </source>
</evidence>
<feature type="domain" description="Transposase IS200-like" evidence="1">
    <location>
        <begin position="7"/>
        <end position="52"/>
    </location>
</feature>
<gene>
    <name evidence="2" type="ORF">DQQ10_15475</name>
</gene>
<sequence>MAGCSSAYCVMSSHVHMIIARQGKQTLEGVIRDLKKYTSVKITEAIENNSQESRRELLLWLLKRAGSRNVNNKTYQFWPAA</sequence>
<evidence type="ECO:0000259" key="1">
    <source>
        <dbReference type="Pfam" id="PF01797"/>
    </source>
</evidence>
<dbReference type="Proteomes" id="UP000251889">
    <property type="component" value="Unassembled WGS sequence"/>
</dbReference>
<dbReference type="EMBL" id="QMFY01000007">
    <property type="protein sequence ID" value="RAW00443.1"/>
    <property type="molecule type" value="Genomic_DNA"/>
</dbReference>
<proteinExistence type="predicted"/>
<organism evidence="2 3">
    <name type="scientific">Pseudochryseolinea flava</name>
    <dbReference type="NCBI Taxonomy" id="2059302"/>
    <lineage>
        <taxon>Bacteria</taxon>
        <taxon>Pseudomonadati</taxon>
        <taxon>Bacteroidota</taxon>
        <taxon>Cytophagia</taxon>
        <taxon>Cytophagales</taxon>
        <taxon>Fulvivirgaceae</taxon>
        <taxon>Pseudochryseolinea</taxon>
    </lineage>
</organism>
<dbReference type="Gene3D" id="3.30.70.1290">
    <property type="entry name" value="Transposase IS200-like"/>
    <property type="match status" value="1"/>
</dbReference>
<dbReference type="GO" id="GO:0006313">
    <property type="term" value="P:DNA transposition"/>
    <property type="evidence" value="ECO:0007669"/>
    <property type="project" value="InterPro"/>
</dbReference>
<dbReference type="GO" id="GO:0003677">
    <property type="term" value="F:DNA binding"/>
    <property type="evidence" value="ECO:0007669"/>
    <property type="project" value="InterPro"/>
</dbReference>